<feature type="compositionally biased region" description="Polar residues" evidence="1">
    <location>
        <begin position="287"/>
        <end position="297"/>
    </location>
</feature>
<accession>A0AA38P9R2</accession>
<reference evidence="3" key="1">
    <citation type="submission" date="2022-08" db="EMBL/GenBank/DDBJ databases">
        <authorList>
            <consortium name="DOE Joint Genome Institute"/>
            <person name="Min B."/>
            <person name="Riley R."/>
            <person name="Sierra-Patev S."/>
            <person name="Naranjo-Ortiz M."/>
            <person name="Looney B."/>
            <person name="Konkel Z."/>
            <person name="Slot J.C."/>
            <person name="Sakamoto Y."/>
            <person name="Steenwyk J.L."/>
            <person name="Rokas A."/>
            <person name="Carro J."/>
            <person name="Camarero S."/>
            <person name="Ferreira P."/>
            <person name="Molpeceres G."/>
            <person name="Ruiz-Duenas F.J."/>
            <person name="Serrano A."/>
            <person name="Henrissat B."/>
            <person name="Drula E."/>
            <person name="Hughes K.W."/>
            <person name="Mata J.L."/>
            <person name="Ishikawa N.K."/>
            <person name="Vargas-Isla R."/>
            <person name="Ushijima S."/>
            <person name="Smith C.A."/>
            <person name="Ahrendt S."/>
            <person name="Andreopoulos W."/>
            <person name="He G."/>
            <person name="Labutti K."/>
            <person name="Lipzen A."/>
            <person name="Ng V."/>
            <person name="Sandor L."/>
            <person name="Barry K."/>
            <person name="Martinez A.T."/>
            <person name="Xiao Y."/>
            <person name="Gibbons J.G."/>
            <person name="Terashima K."/>
            <person name="Hibbett D.S."/>
            <person name="Grigoriev I.V."/>
        </authorList>
    </citation>
    <scope>NUCLEOTIDE SEQUENCE</scope>
    <source>
        <strain evidence="3">TFB9207</strain>
    </source>
</reference>
<feature type="compositionally biased region" description="Low complexity" evidence="1">
    <location>
        <begin position="266"/>
        <end position="286"/>
    </location>
</feature>
<feature type="region of interest" description="Disordered" evidence="1">
    <location>
        <begin position="176"/>
        <end position="197"/>
    </location>
</feature>
<evidence type="ECO:0000313" key="4">
    <source>
        <dbReference type="Proteomes" id="UP001163846"/>
    </source>
</evidence>
<evidence type="ECO:0000256" key="1">
    <source>
        <dbReference type="SAM" id="MobiDB-lite"/>
    </source>
</evidence>
<sequence>MRSRILSALFTAVILLVITAAPLPFKQDPTPSSELNPPDIMELNVGLYNHRRKEWVKLNEFWKSDRAEEIISDLDPHLYGPTLEFHPSYFVTLPISILSNAYEHPDNSQLLDCIKDIALFRAFSEYPFNEDKSYILAVLKYFDTIHPFLSPSFASHKREIERKLDNLQKTSDYSRPTVTNLMTSNHDPLSGYSASHRPVPAGCRARPIKASLPTSDHSAPAILHPAPANGHTLSANGPPRPHLPMSEYPAPAILHPVPQANGHSLPANGRPAPASGPSAPARSASGWTPTVANLINH</sequence>
<comment type="caution">
    <text evidence="3">The sequence shown here is derived from an EMBL/GenBank/DDBJ whole genome shotgun (WGS) entry which is preliminary data.</text>
</comment>
<proteinExistence type="predicted"/>
<keyword evidence="4" id="KW-1185">Reference proteome</keyword>
<keyword evidence="2" id="KW-0732">Signal</keyword>
<feature type="chain" id="PRO_5041353684" description="GLTSCR protein conserved domain-containing protein" evidence="2">
    <location>
        <begin position="21"/>
        <end position="297"/>
    </location>
</feature>
<evidence type="ECO:0008006" key="5">
    <source>
        <dbReference type="Google" id="ProtNLM"/>
    </source>
</evidence>
<gene>
    <name evidence="3" type="ORF">F5878DRAFT_149212</name>
</gene>
<evidence type="ECO:0000313" key="3">
    <source>
        <dbReference type="EMBL" id="KAJ3838908.1"/>
    </source>
</evidence>
<protein>
    <recommendedName>
        <fullName evidence="5">GLTSCR protein conserved domain-containing protein</fullName>
    </recommendedName>
</protein>
<dbReference type="EMBL" id="MU806157">
    <property type="protein sequence ID" value="KAJ3838908.1"/>
    <property type="molecule type" value="Genomic_DNA"/>
</dbReference>
<feature type="compositionally biased region" description="Polar residues" evidence="1">
    <location>
        <begin position="176"/>
        <end position="187"/>
    </location>
</feature>
<feature type="region of interest" description="Disordered" evidence="1">
    <location>
        <begin position="209"/>
        <end position="297"/>
    </location>
</feature>
<name>A0AA38P9R2_9AGAR</name>
<dbReference type="Proteomes" id="UP001163846">
    <property type="component" value="Unassembled WGS sequence"/>
</dbReference>
<dbReference type="AlphaFoldDB" id="A0AA38P9R2"/>
<feature type="signal peptide" evidence="2">
    <location>
        <begin position="1"/>
        <end position="20"/>
    </location>
</feature>
<organism evidence="3 4">
    <name type="scientific">Lentinula raphanica</name>
    <dbReference type="NCBI Taxonomy" id="153919"/>
    <lineage>
        <taxon>Eukaryota</taxon>
        <taxon>Fungi</taxon>
        <taxon>Dikarya</taxon>
        <taxon>Basidiomycota</taxon>
        <taxon>Agaricomycotina</taxon>
        <taxon>Agaricomycetes</taxon>
        <taxon>Agaricomycetidae</taxon>
        <taxon>Agaricales</taxon>
        <taxon>Marasmiineae</taxon>
        <taxon>Omphalotaceae</taxon>
        <taxon>Lentinula</taxon>
    </lineage>
</organism>
<evidence type="ECO:0000256" key="2">
    <source>
        <dbReference type="SAM" id="SignalP"/>
    </source>
</evidence>